<keyword evidence="3" id="KW-0833">Ubl conjugation pathway</keyword>
<keyword evidence="2" id="KW-0677">Repeat</keyword>
<evidence type="ECO:0000313" key="8">
    <source>
        <dbReference type="Proteomes" id="UP000667802"/>
    </source>
</evidence>
<dbReference type="InterPro" id="IPR036322">
    <property type="entry name" value="WD40_repeat_dom_sf"/>
</dbReference>
<dbReference type="Proteomes" id="UP000667802">
    <property type="component" value="Unassembled WGS sequence"/>
</dbReference>
<dbReference type="SUPFAM" id="SSF52540">
    <property type="entry name" value="P-loop containing nucleoside triphosphate hydrolases"/>
    <property type="match status" value="1"/>
</dbReference>
<dbReference type="PRINTS" id="PR00320">
    <property type="entry name" value="GPROTEINBRPT"/>
</dbReference>
<comment type="caution">
    <text evidence="7">The sequence shown here is derived from an EMBL/GenBank/DDBJ whole genome shotgun (WGS) entry which is preliminary data.</text>
</comment>
<evidence type="ECO:0000259" key="5">
    <source>
        <dbReference type="Pfam" id="PF12770"/>
    </source>
</evidence>
<dbReference type="Gene3D" id="2.130.10.10">
    <property type="entry name" value="YVTN repeat-like/Quinoprotein amine dehydrogenase"/>
    <property type="match status" value="2"/>
</dbReference>
<reference evidence="8" key="1">
    <citation type="journal article" date="2021" name="Science">
        <title>Hunting the eagle killer: A cyanobacterial neurotoxin causes vacuolar myelinopathy.</title>
        <authorList>
            <person name="Breinlinger S."/>
            <person name="Phillips T.J."/>
            <person name="Haram B.N."/>
            <person name="Mares J."/>
            <person name="Martinez Yerena J.A."/>
            <person name="Hrouzek P."/>
            <person name="Sobotka R."/>
            <person name="Henderson W.M."/>
            <person name="Schmieder P."/>
            <person name="Williams S.M."/>
            <person name="Lauderdale J.D."/>
            <person name="Wilde H.D."/>
            <person name="Gerrin W."/>
            <person name="Kust A."/>
            <person name="Washington J.W."/>
            <person name="Wagner C."/>
            <person name="Geier B."/>
            <person name="Liebeke M."/>
            <person name="Enke H."/>
            <person name="Niedermeyer T.H.J."/>
            <person name="Wilde S.B."/>
        </authorList>
    </citation>
    <scope>NUCLEOTIDE SEQUENCE [LARGE SCALE GENOMIC DNA]</scope>
    <source>
        <strain evidence="8">Thurmond2011</strain>
    </source>
</reference>
<accession>A0AAP5MCL9</accession>
<feature type="domain" description="Novel STAND NTPase 1" evidence="6">
    <location>
        <begin position="361"/>
        <end position="757"/>
    </location>
</feature>
<feature type="repeat" description="WD" evidence="4">
    <location>
        <begin position="1066"/>
        <end position="1107"/>
    </location>
</feature>
<dbReference type="AlphaFoldDB" id="A0AAP5MCL9"/>
<dbReference type="RefSeq" id="WP_208351173.1">
    <property type="nucleotide sequence ID" value="NZ_JAALHA020000034.1"/>
</dbReference>
<feature type="repeat" description="WD" evidence="4">
    <location>
        <begin position="898"/>
        <end position="939"/>
    </location>
</feature>
<feature type="repeat" description="WD" evidence="4">
    <location>
        <begin position="940"/>
        <end position="981"/>
    </location>
</feature>
<evidence type="ECO:0000313" key="7">
    <source>
        <dbReference type="EMBL" id="MDR9900455.1"/>
    </source>
</evidence>
<keyword evidence="1 4" id="KW-0853">WD repeat</keyword>
<dbReference type="PANTHER" id="PTHR15622:SF2">
    <property type="entry name" value="U4_U6 SMALL NUCLEAR RIBONUCLEOPROTEIN PRP4"/>
    <property type="match status" value="1"/>
</dbReference>
<keyword evidence="8" id="KW-1185">Reference proteome</keyword>
<evidence type="ECO:0000259" key="6">
    <source>
        <dbReference type="Pfam" id="PF20703"/>
    </source>
</evidence>
<dbReference type="InterPro" id="IPR015943">
    <property type="entry name" value="WD40/YVTN_repeat-like_dom_sf"/>
</dbReference>
<dbReference type="PANTHER" id="PTHR15622">
    <property type="entry name" value="WD40 REPEAT PROTEIN"/>
    <property type="match status" value="1"/>
</dbReference>
<proteinExistence type="predicted"/>
<dbReference type="SMART" id="SM00320">
    <property type="entry name" value="WD40"/>
    <property type="match status" value="6"/>
</dbReference>
<dbReference type="Gene3D" id="3.40.50.300">
    <property type="entry name" value="P-loop containing nucleotide triphosphate hydrolases"/>
    <property type="match status" value="1"/>
</dbReference>
<dbReference type="InterPro" id="IPR051983">
    <property type="entry name" value="WSB_SOCS-box_domain"/>
</dbReference>
<protein>
    <submittedName>
        <fullName evidence="7">CHAT domain-containing protein</fullName>
    </submittedName>
</protein>
<evidence type="ECO:0000256" key="4">
    <source>
        <dbReference type="PROSITE-ProRule" id="PRU00221"/>
    </source>
</evidence>
<gene>
    <name evidence="7" type="ORF">G7B40_038800</name>
</gene>
<evidence type="ECO:0000256" key="1">
    <source>
        <dbReference type="ARBA" id="ARBA00022574"/>
    </source>
</evidence>
<sequence>MKKLVILKFDGNINSEIHVNLEIANDGERPYRTITGKLPGNNTIASLLNKWHDTYRSRYSQFRIKQINRRNVNIESLNEACQHQSQQLLKSFNTWLQSKSFSPIISCLEQLKPEDEIRVIICTECQELRKLPWHLWDVLSNYQGAEIALSSPHAERGNRPYREKIRILIILGDSTGINVEADKQQLETHCGEAEIVLLKEPSREELNQHLQDNIGWDILFFSGHSQTQGTQGQIRLNSHDSLTMAELRDALQIAIQRRLQVAFFNSCDGLGIAYELEQLNIPQVIVMRLPVPDKVAQEFLKYFLQEFTGGKSLYISVRNAREQLRSLEQTHPCASWLPVIIQNQTETPPTWQSLGIISFCPYQGLAAFGEANAEYFFGREKATSQLVLAVNNKPLVAVVGASGSGKSSLVFAGLIPQLRRDTVNNWLILSFRPLKNPFESLAMALAAAFNLEDEDRHLLEGKLELQLRKDTSTLQTTIERIQTLPPNSQRRLLLIGDQFEEIYTLCADGSERKIFLDGLLQAVKNAPFFTLVLTLRADFFSKALDDYEPFGKALQNYQPELLVRMSREELEQAIVLPATKLGFQLEFGLSNTIINDIQDGDGRLPLLEFTLTQLWKQQHSGRLSHHAYQQIGGVEKALANYAEAVYASLSEEQREKAQQVFIQLVHPGEGTEDTRKLATRDEVGDNWDLVTHLADERLVVTNRNELTNEETVEVVHEALIRHWGRLRGWMQENRKFRVWQEGLKVALQQWVDSKKDDGALLRGAPLAVAEDWLRQRGGEVREAQRWFIEKSVVLRERERKQKQRLRRSIIAGLLCALLMISGFAAVSEIRRTDAEIGRLSSSAEKYFGVNDQEAALTEAIKAGKLLKSIWKPWVAGETQMQATSTLQEVVYKFQIKTLKGHTDYVSSVSFSPDGKTLASTSSDGTVKLWDIDSGKETKTLEKYTNQVLSLGFSPNGKILASASGEKTVQLWDINSGREFKTLEGHTEYVKSISFSPDGKILASASGDKTVKLWDIDSGREIKTLKGHTAPLRSVSFSPKGKIIASASWDKTVKLWDIDSGREIKTLKGHTDHLESISFSPDGKILASASDDQTVKLWDIDSGREIKTLKGHTDSVDSVSFSPDGKTLASASSDGTVKFWNTDVKLWGSLWELYGDINTNI</sequence>
<evidence type="ECO:0000256" key="3">
    <source>
        <dbReference type="ARBA" id="ARBA00022786"/>
    </source>
</evidence>
<evidence type="ECO:0000256" key="2">
    <source>
        <dbReference type="ARBA" id="ARBA00022737"/>
    </source>
</evidence>
<dbReference type="InterPro" id="IPR024983">
    <property type="entry name" value="CHAT_dom"/>
</dbReference>
<dbReference type="InterPro" id="IPR001680">
    <property type="entry name" value="WD40_rpt"/>
</dbReference>
<dbReference type="PROSITE" id="PS50082">
    <property type="entry name" value="WD_REPEATS_2"/>
    <property type="match status" value="6"/>
</dbReference>
<dbReference type="Pfam" id="PF12770">
    <property type="entry name" value="CHAT"/>
    <property type="match status" value="1"/>
</dbReference>
<feature type="repeat" description="WD" evidence="4">
    <location>
        <begin position="1108"/>
        <end position="1140"/>
    </location>
</feature>
<dbReference type="EMBL" id="JAALHA020000034">
    <property type="protein sequence ID" value="MDR9900455.1"/>
    <property type="molecule type" value="Genomic_DNA"/>
</dbReference>
<feature type="repeat" description="WD" evidence="4">
    <location>
        <begin position="982"/>
        <end position="1023"/>
    </location>
</feature>
<dbReference type="SUPFAM" id="SSF50978">
    <property type="entry name" value="WD40 repeat-like"/>
    <property type="match status" value="1"/>
</dbReference>
<feature type="repeat" description="WD" evidence="4">
    <location>
        <begin position="1024"/>
        <end position="1065"/>
    </location>
</feature>
<dbReference type="GO" id="GO:0000209">
    <property type="term" value="P:protein polyubiquitination"/>
    <property type="evidence" value="ECO:0007669"/>
    <property type="project" value="TreeGrafter"/>
</dbReference>
<feature type="domain" description="CHAT" evidence="5">
    <location>
        <begin position="189"/>
        <end position="336"/>
    </location>
</feature>
<dbReference type="CDD" id="cd00200">
    <property type="entry name" value="WD40"/>
    <property type="match status" value="1"/>
</dbReference>
<dbReference type="PROSITE" id="PS00678">
    <property type="entry name" value="WD_REPEATS_1"/>
    <property type="match status" value="4"/>
</dbReference>
<dbReference type="InterPro" id="IPR019775">
    <property type="entry name" value="WD40_repeat_CS"/>
</dbReference>
<dbReference type="InterPro" id="IPR049052">
    <property type="entry name" value="nSTAND1"/>
</dbReference>
<organism evidence="7 8">
    <name type="scientific">Aetokthonos hydrillicola Thurmond2011</name>
    <dbReference type="NCBI Taxonomy" id="2712845"/>
    <lineage>
        <taxon>Bacteria</taxon>
        <taxon>Bacillati</taxon>
        <taxon>Cyanobacteriota</taxon>
        <taxon>Cyanophyceae</taxon>
        <taxon>Nostocales</taxon>
        <taxon>Hapalosiphonaceae</taxon>
        <taxon>Aetokthonos</taxon>
    </lineage>
</organism>
<dbReference type="PROSITE" id="PS50294">
    <property type="entry name" value="WD_REPEATS_REGION"/>
    <property type="match status" value="6"/>
</dbReference>
<dbReference type="Pfam" id="PF00400">
    <property type="entry name" value="WD40"/>
    <property type="match status" value="6"/>
</dbReference>
<dbReference type="Pfam" id="PF20703">
    <property type="entry name" value="nSTAND1"/>
    <property type="match status" value="1"/>
</dbReference>
<dbReference type="InterPro" id="IPR027417">
    <property type="entry name" value="P-loop_NTPase"/>
</dbReference>
<name>A0AAP5MCL9_9CYAN</name>
<dbReference type="InterPro" id="IPR020472">
    <property type="entry name" value="WD40_PAC1"/>
</dbReference>